<name>A0ABW2SKB2_9ACTO</name>
<feature type="region of interest" description="Disordered" evidence="1">
    <location>
        <begin position="1"/>
        <end position="21"/>
    </location>
</feature>
<proteinExistence type="predicted"/>
<evidence type="ECO:0000313" key="2">
    <source>
        <dbReference type="EMBL" id="MFC7579758.1"/>
    </source>
</evidence>
<dbReference type="RefSeq" id="WP_380971239.1">
    <property type="nucleotide sequence ID" value="NZ_JBHTEF010000001.1"/>
</dbReference>
<protein>
    <submittedName>
        <fullName evidence="2">DUF4186 domain-containing protein</fullName>
    </submittedName>
</protein>
<comment type="caution">
    <text evidence="2">The sequence shown here is derived from an EMBL/GenBank/DDBJ whole genome shotgun (WGS) entry which is preliminary data.</text>
</comment>
<gene>
    <name evidence="2" type="ORF">ACFQWG_00735</name>
</gene>
<dbReference type="EMBL" id="JBHTEF010000001">
    <property type="protein sequence ID" value="MFC7579758.1"/>
    <property type="molecule type" value="Genomic_DNA"/>
</dbReference>
<accession>A0ABW2SKB2</accession>
<keyword evidence="3" id="KW-1185">Reference proteome</keyword>
<evidence type="ECO:0000256" key="1">
    <source>
        <dbReference type="SAM" id="MobiDB-lite"/>
    </source>
</evidence>
<dbReference type="Pfam" id="PF13811">
    <property type="entry name" value="DUF4186"/>
    <property type="match status" value="1"/>
</dbReference>
<reference evidence="3" key="1">
    <citation type="journal article" date="2019" name="Int. J. Syst. Evol. Microbiol.">
        <title>The Global Catalogue of Microorganisms (GCM) 10K type strain sequencing project: providing services to taxonomists for standard genome sequencing and annotation.</title>
        <authorList>
            <consortium name="The Broad Institute Genomics Platform"/>
            <consortium name="The Broad Institute Genome Sequencing Center for Infectious Disease"/>
            <person name="Wu L."/>
            <person name="Ma J."/>
        </authorList>
    </citation>
    <scope>NUCLEOTIDE SEQUENCE [LARGE SCALE GENOMIC DNA]</scope>
    <source>
        <strain evidence="3">CCUG 56698</strain>
    </source>
</reference>
<organism evidence="2 3">
    <name type="scientific">Schaalia naturae</name>
    <dbReference type="NCBI Taxonomy" id="635203"/>
    <lineage>
        <taxon>Bacteria</taxon>
        <taxon>Bacillati</taxon>
        <taxon>Actinomycetota</taxon>
        <taxon>Actinomycetes</taxon>
        <taxon>Actinomycetales</taxon>
        <taxon>Actinomycetaceae</taxon>
        <taxon>Schaalia</taxon>
    </lineage>
</organism>
<dbReference type="InterPro" id="IPR020378">
    <property type="entry name" value="DUF4186"/>
</dbReference>
<dbReference type="Proteomes" id="UP001596527">
    <property type="component" value="Unassembled WGS sequence"/>
</dbReference>
<sequence length="137" mass="15413">MTASDRMRPGTTEEPPSWEPIPAALERLSRSTFRSRFHLSATDKAYARAKGRETVVRHARELLAGRIGDARPRNDGRQTPMRGHPVFIAQHATATCCRGCLAKWHRIAPGHDLSEAELDHLVDLVIAWIEAELRAER</sequence>
<evidence type="ECO:0000313" key="3">
    <source>
        <dbReference type="Proteomes" id="UP001596527"/>
    </source>
</evidence>